<evidence type="ECO:0000313" key="1">
    <source>
        <dbReference type="EMBL" id="MBX39296.1"/>
    </source>
</evidence>
<dbReference type="EMBL" id="GGEC01058812">
    <property type="protein sequence ID" value="MBX39296.1"/>
    <property type="molecule type" value="Transcribed_RNA"/>
</dbReference>
<proteinExistence type="predicted"/>
<name>A0A2P2NA23_RHIMU</name>
<organism evidence="1">
    <name type="scientific">Rhizophora mucronata</name>
    <name type="common">Asiatic mangrove</name>
    <dbReference type="NCBI Taxonomy" id="61149"/>
    <lineage>
        <taxon>Eukaryota</taxon>
        <taxon>Viridiplantae</taxon>
        <taxon>Streptophyta</taxon>
        <taxon>Embryophyta</taxon>
        <taxon>Tracheophyta</taxon>
        <taxon>Spermatophyta</taxon>
        <taxon>Magnoliopsida</taxon>
        <taxon>eudicotyledons</taxon>
        <taxon>Gunneridae</taxon>
        <taxon>Pentapetalae</taxon>
        <taxon>rosids</taxon>
        <taxon>fabids</taxon>
        <taxon>Malpighiales</taxon>
        <taxon>Rhizophoraceae</taxon>
        <taxon>Rhizophora</taxon>
    </lineage>
</organism>
<reference evidence="1" key="1">
    <citation type="submission" date="2018-02" db="EMBL/GenBank/DDBJ databases">
        <title>Rhizophora mucronata_Transcriptome.</title>
        <authorList>
            <person name="Meera S.P."/>
            <person name="Sreeshan A."/>
            <person name="Augustine A."/>
        </authorList>
    </citation>
    <scope>NUCLEOTIDE SEQUENCE</scope>
    <source>
        <tissue evidence="1">Leaf</tissue>
    </source>
</reference>
<accession>A0A2P2NA23</accession>
<sequence>MTLYSQRQAV</sequence>
<protein>
    <submittedName>
        <fullName evidence="1">Uncharacterized protein</fullName>
    </submittedName>
</protein>